<comment type="caution">
    <text evidence="2">The sequence shown here is derived from an EMBL/GenBank/DDBJ whole genome shotgun (WGS) entry which is preliminary data.</text>
</comment>
<dbReference type="AlphaFoldDB" id="A0A9P1H044"/>
<evidence type="ECO:0000259" key="1">
    <source>
        <dbReference type="Pfam" id="PF06985"/>
    </source>
</evidence>
<dbReference type="InterPro" id="IPR010730">
    <property type="entry name" value="HET"/>
</dbReference>
<evidence type="ECO:0000313" key="3">
    <source>
        <dbReference type="Proteomes" id="UP000838763"/>
    </source>
</evidence>
<dbReference type="Pfam" id="PF26639">
    <property type="entry name" value="Het-6_barrel"/>
    <property type="match status" value="1"/>
</dbReference>
<dbReference type="Proteomes" id="UP000838763">
    <property type="component" value="Unassembled WGS sequence"/>
</dbReference>
<proteinExistence type="predicted"/>
<keyword evidence="3" id="KW-1185">Reference proteome</keyword>
<dbReference type="PANTHER" id="PTHR24148:SF73">
    <property type="entry name" value="HET DOMAIN PROTEIN (AFU_ORTHOLOGUE AFUA_8G01020)"/>
    <property type="match status" value="1"/>
</dbReference>
<gene>
    <name evidence="2" type="ORF">PPNO1_LOCUS3840</name>
</gene>
<dbReference type="PANTHER" id="PTHR24148">
    <property type="entry name" value="ANKYRIN REPEAT DOMAIN-CONTAINING PROTEIN 39 HOMOLOG-RELATED"/>
    <property type="match status" value="1"/>
</dbReference>
<sequence length="419" mass="46947">MRLIKLCRGIPWAVSANLFSALVHLRETFSSAYLWIDALCINQDDVIERQAQVPIMDKIYRKADQVIIWLGPSTDTSEEVLRLVRQVANLGSKVIEQFGADLHADCLCHHQLPHPTADIWHRYLEFYDQRWFHRSWIIQEAVLAQPGRSIVHWGPWTMPWSEVLAGSQIFLPDRLRKAIFSRTDPHTLHSSPVGRNALRIGLIAAASSDLIAILKLVAGTSLDSSSDPVEVLWRTMIWDVYGHGHTVDEHPAPASLEDAFLTSLIPVLQDGPAEQVAEAKVIITSLLQRLSSSRPLSTTRKLHQVICYASTRTDHEWYKAHNGADYAPPEADKYSSYASGVTWSQRLFALDNGLLAMGPQSGVAGDEAWIISGCPFPMILRPSGPQGEYRVLGRSYIHGFMHGEGAPDDDHAWRWVCLV</sequence>
<dbReference type="OrthoDB" id="2157530at2759"/>
<feature type="domain" description="Heterokaryon incompatibility" evidence="1">
    <location>
        <begin position="10"/>
        <end position="140"/>
    </location>
</feature>
<reference evidence="2" key="1">
    <citation type="submission" date="2022-11" db="EMBL/GenBank/DDBJ databases">
        <authorList>
            <person name="Scott C."/>
            <person name="Bruce N."/>
        </authorList>
    </citation>
    <scope>NUCLEOTIDE SEQUENCE</scope>
</reference>
<evidence type="ECO:0000313" key="2">
    <source>
        <dbReference type="EMBL" id="CAI4214108.1"/>
    </source>
</evidence>
<accession>A0A9P1H044</accession>
<organism evidence="2 3">
    <name type="scientific">Parascedosporium putredinis</name>
    <dbReference type="NCBI Taxonomy" id="1442378"/>
    <lineage>
        <taxon>Eukaryota</taxon>
        <taxon>Fungi</taxon>
        <taxon>Dikarya</taxon>
        <taxon>Ascomycota</taxon>
        <taxon>Pezizomycotina</taxon>
        <taxon>Sordariomycetes</taxon>
        <taxon>Hypocreomycetidae</taxon>
        <taxon>Microascales</taxon>
        <taxon>Microascaceae</taxon>
        <taxon>Parascedosporium</taxon>
    </lineage>
</organism>
<name>A0A9P1H044_9PEZI</name>
<dbReference type="InterPro" id="IPR052895">
    <property type="entry name" value="HetReg/Transcr_Mod"/>
</dbReference>
<protein>
    <recommendedName>
        <fullName evidence="1">Heterokaryon incompatibility domain-containing protein</fullName>
    </recommendedName>
</protein>
<dbReference type="EMBL" id="CALLCH030000010">
    <property type="protein sequence ID" value="CAI4214108.1"/>
    <property type="molecule type" value="Genomic_DNA"/>
</dbReference>
<dbReference type="Pfam" id="PF06985">
    <property type="entry name" value="HET"/>
    <property type="match status" value="1"/>
</dbReference>